<dbReference type="InterPro" id="IPR052797">
    <property type="entry name" value="RegFact_GeneExpr_CellDeath"/>
</dbReference>
<evidence type="ECO:0000256" key="1">
    <source>
        <dbReference type="PROSITE-ProRule" id="PRU00042"/>
    </source>
</evidence>
<evidence type="ECO:0000259" key="3">
    <source>
        <dbReference type="PROSITE" id="PS50157"/>
    </source>
</evidence>
<feature type="non-terminal residue" evidence="4">
    <location>
        <position position="1"/>
    </location>
</feature>
<feature type="region of interest" description="Disordered" evidence="2">
    <location>
        <begin position="85"/>
        <end position="120"/>
    </location>
</feature>
<dbReference type="OrthoDB" id="5865682at2759"/>
<dbReference type="PROSITE" id="PS50157">
    <property type="entry name" value="ZINC_FINGER_C2H2_2"/>
    <property type="match status" value="1"/>
</dbReference>
<dbReference type="InterPro" id="IPR013087">
    <property type="entry name" value="Znf_C2H2_type"/>
</dbReference>
<reference evidence="4 5" key="1">
    <citation type="submission" date="2014-10" db="EMBL/GenBank/DDBJ databases">
        <title>Draft genome of the hookworm Ancylostoma caninum.</title>
        <authorList>
            <person name="Mitreva M."/>
        </authorList>
    </citation>
    <scope>NUCLEOTIDE SEQUENCE [LARGE SCALE GENOMIC DNA]</scope>
    <source>
        <strain evidence="4 5">Baltimore</strain>
    </source>
</reference>
<sequence length="269" mass="30650">LAHKEAPITQSEPSEDHQVRAVSVACPACGKSLPSSIELAVHCENTHNNEGSDFTVLDVHFSTWRAFEMWKTRKERETVTKLVRRTSRTSSKGTTHMYLCQHSGRPNRKTDTEQEKKRNRKCKRNSKHCPCFARVTQLRDETVDVVACFGHLGHEVNSALLPISRDDELVVKSMILSGLPFKEIVSQLRITRWNVEAPAEMQPRLCHLTVRDVSNIASRHGLLASSKYDDNDDDCSTPTRFVQEEDDCEEGAELYTEYYEETDEEVVVD</sequence>
<feature type="domain" description="C2H2-type" evidence="3">
    <location>
        <begin position="24"/>
        <end position="52"/>
    </location>
</feature>
<accession>A0A368GCI0</accession>
<organism evidence="4 5">
    <name type="scientific">Ancylostoma caninum</name>
    <name type="common">Dog hookworm</name>
    <dbReference type="NCBI Taxonomy" id="29170"/>
    <lineage>
        <taxon>Eukaryota</taxon>
        <taxon>Metazoa</taxon>
        <taxon>Ecdysozoa</taxon>
        <taxon>Nematoda</taxon>
        <taxon>Chromadorea</taxon>
        <taxon>Rhabditida</taxon>
        <taxon>Rhabditina</taxon>
        <taxon>Rhabditomorpha</taxon>
        <taxon>Strongyloidea</taxon>
        <taxon>Ancylostomatidae</taxon>
        <taxon>Ancylostomatinae</taxon>
        <taxon>Ancylostoma</taxon>
    </lineage>
</organism>
<protein>
    <recommendedName>
        <fullName evidence="3">C2H2-type domain-containing protein</fullName>
    </recommendedName>
</protein>
<evidence type="ECO:0000313" key="4">
    <source>
        <dbReference type="EMBL" id="RCN42062.1"/>
    </source>
</evidence>
<dbReference type="EMBL" id="JOJR01000212">
    <property type="protein sequence ID" value="RCN42062.1"/>
    <property type="molecule type" value="Genomic_DNA"/>
</dbReference>
<dbReference type="AlphaFoldDB" id="A0A368GCI0"/>
<keyword evidence="1" id="KW-0862">Zinc</keyword>
<dbReference type="Proteomes" id="UP000252519">
    <property type="component" value="Unassembled WGS sequence"/>
</dbReference>
<evidence type="ECO:0000313" key="5">
    <source>
        <dbReference type="Proteomes" id="UP000252519"/>
    </source>
</evidence>
<proteinExistence type="predicted"/>
<keyword evidence="5" id="KW-1185">Reference proteome</keyword>
<gene>
    <name evidence="4" type="ORF">ANCCAN_11987</name>
</gene>
<evidence type="ECO:0000256" key="2">
    <source>
        <dbReference type="SAM" id="MobiDB-lite"/>
    </source>
</evidence>
<name>A0A368GCI0_ANCCA</name>
<dbReference type="PROSITE" id="PS00028">
    <property type="entry name" value="ZINC_FINGER_C2H2_1"/>
    <property type="match status" value="1"/>
</dbReference>
<keyword evidence="1" id="KW-0863">Zinc-finger</keyword>
<dbReference type="PANTHER" id="PTHR33936:SF23">
    <property type="entry name" value="C2H2-TYPE DOMAIN-CONTAINING PROTEIN"/>
    <property type="match status" value="1"/>
</dbReference>
<dbReference type="PANTHER" id="PTHR33936">
    <property type="entry name" value="PROTEIN CBG17840"/>
    <property type="match status" value="1"/>
</dbReference>
<comment type="caution">
    <text evidence="4">The sequence shown here is derived from an EMBL/GenBank/DDBJ whole genome shotgun (WGS) entry which is preliminary data.</text>
</comment>
<dbReference type="GO" id="GO:0008270">
    <property type="term" value="F:zinc ion binding"/>
    <property type="evidence" value="ECO:0007669"/>
    <property type="project" value="UniProtKB-KW"/>
</dbReference>
<dbReference type="STRING" id="29170.A0A368GCI0"/>
<keyword evidence="1" id="KW-0479">Metal-binding</keyword>